<protein>
    <submittedName>
        <fullName evidence="2">Uncharacterized protein</fullName>
    </submittedName>
</protein>
<dbReference type="AlphaFoldDB" id="A0A0G1PI47"/>
<dbReference type="Proteomes" id="UP000034794">
    <property type="component" value="Unassembled WGS sequence"/>
</dbReference>
<comment type="caution">
    <text evidence="2">The sequence shown here is derived from an EMBL/GenBank/DDBJ whole genome shotgun (WGS) entry which is preliminary data.</text>
</comment>
<dbReference type="EMBL" id="LCMI01000013">
    <property type="protein sequence ID" value="KKU32367.1"/>
    <property type="molecule type" value="Genomic_DNA"/>
</dbReference>
<organism evidence="2 3">
    <name type="scientific">Candidatus Collierbacteria bacterium GW2011_GWA2_46_26</name>
    <dbReference type="NCBI Taxonomy" id="1618381"/>
    <lineage>
        <taxon>Bacteria</taxon>
        <taxon>Candidatus Collieribacteriota</taxon>
    </lineage>
</organism>
<name>A0A0G1PI47_9BACT</name>
<keyword evidence="1" id="KW-0812">Transmembrane</keyword>
<feature type="transmembrane region" description="Helical" evidence="1">
    <location>
        <begin position="132"/>
        <end position="151"/>
    </location>
</feature>
<gene>
    <name evidence="2" type="ORF">UX47_C0013G0026</name>
</gene>
<evidence type="ECO:0000256" key="1">
    <source>
        <dbReference type="SAM" id="Phobius"/>
    </source>
</evidence>
<reference evidence="2 3" key="1">
    <citation type="journal article" date="2015" name="Nature">
        <title>rRNA introns, odd ribosomes, and small enigmatic genomes across a large radiation of phyla.</title>
        <authorList>
            <person name="Brown C.T."/>
            <person name="Hug L.A."/>
            <person name="Thomas B.C."/>
            <person name="Sharon I."/>
            <person name="Castelle C.J."/>
            <person name="Singh A."/>
            <person name="Wilkins M.J."/>
            <person name="Williams K.H."/>
            <person name="Banfield J.F."/>
        </authorList>
    </citation>
    <scope>NUCLEOTIDE SEQUENCE [LARGE SCALE GENOMIC DNA]</scope>
</reference>
<keyword evidence="1" id="KW-0472">Membrane</keyword>
<accession>A0A0G1PI47</accession>
<feature type="transmembrane region" description="Helical" evidence="1">
    <location>
        <begin position="6"/>
        <end position="25"/>
    </location>
</feature>
<sequence length="152" mass="17142">MSKSTVNTILWFLFLTFVGFFSYSMTRVPRLESISVGPHDTYTWYNDSKSVLQSDGTTHVYLKSTSGNFSVFDTDDLYVASGLPDEMLPGETEQAFVADFQLTEGKAFNLSDSPVEIYTLEPATLTFESFRYGYAWIAVICLLLLFFTLALL</sequence>
<proteinExistence type="predicted"/>
<keyword evidence="1" id="KW-1133">Transmembrane helix</keyword>
<evidence type="ECO:0000313" key="2">
    <source>
        <dbReference type="EMBL" id="KKU32367.1"/>
    </source>
</evidence>
<evidence type="ECO:0000313" key="3">
    <source>
        <dbReference type="Proteomes" id="UP000034794"/>
    </source>
</evidence>